<dbReference type="InterPro" id="IPR019292">
    <property type="entry name" value="McrC"/>
</dbReference>
<dbReference type="PANTHER" id="PTHR38733:SF1">
    <property type="entry name" value="TYPE IV METHYL-DIRECTED RESTRICTION ENZYME ECOKMCRBC"/>
    <property type="match status" value="1"/>
</dbReference>
<organism evidence="1 2">
    <name type="scientific">Brevundimonas vesicularis</name>
    <name type="common">Pseudomonas vesicularis</name>
    <dbReference type="NCBI Taxonomy" id="41276"/>
    <lineage>
        <taxon>Bacteria</taxon>
        <taxon>Pseudomonadati</taxon>
        <taxon>Pseudomonadota</taxon>
        <taxon>Alphaproteobacteria</taxon>
        <taxon>Caulobacterales</taxon>
        <taxon>Caulobacteraceae</taxon>
        <taxon>Brevundimonas</taxon>
    </lineage>
</organism>
<dbReference type="RefSeq" id="WP_184279520.1">
    <property type="nucleotide sequence ID" value="NZ_JACHLJ010000002.1"/>
</dbReference>
<gene>
    <name evidence="1" type="ORF">HNP47_002123</name>
</gene>
<dbReference type="EMBL" id="JACHLJ010000002">
    <property type="protein sequence ID" value="MBB5772119.1"/>
    <property type="molecule type" value="Genomic_DNA"/>
</dbReference>
<dbReference type="Proteomes" id="UP000556201">
    <property type="component" value="Unassembled WGS sequence"/>
</dbReference>
<accession>A0A7W9FV95</accession>
<dbReference type="PANTHER" id="PTHR38733">
    <property type="entry name" value="PROTEIN MCRC"/>
    <property type="match status" value="1"/>
</dbReference>
<comment type="caution">
    <text evidence="1">The sequence shown here is derived from an EMBL/GenBank/DDBJ whole genome shotgun (WGS) entry which is preliminary data.</text>
</comment>
<reference evidence="1 2" key="1">
    <citation type="submission" date="2020-08" db="EMBL/GenBank/DDBJ databases">
        <title>Functional genomics of gut bacteria from endangered species of beetles.</title>
        <authorList>
            <person name="Carlos-Shanley C."/>
        </authorList>
    </citation>
    <scope>NUCLEOTIDE SEQUENCE [LARGE SCALE GENOMIC DNA]</scope>
    <source>
        <strain evidence="1 2">S00192</strain>
    </source>
</reference>
<protein>
    <submittedName>
        <fullName evidence="1">5-methylcytosine-specific restriction enzyme subunit McrC</fullName>
    </submittedName>
</protein>
<name>A0A7W9FV95_BREVE</name>
<proteinExistence type="predicted"/>
<sequence>MTHLAVHEWGRVKIGDGGFSRAQANILISAARSHNLGGEEGSNILSDHYGHLRAKQCVGVLAAGDCSLEILPKVDPDAAPPEAATVRAQLVRMLDAALDFGLSAGEATALARQDTTLLDILIRIFADRLLDQVRQGLPRSYQERAEDLGALRGRLDVHRQFTVNAVRPDRLACRFDELSVDTPLLQVMRACVIFLSRRARAFETQRRLAELRFMLQDVRDVSPSRLAWGSIRIDRSNRKWRTLFELAQLFLRREWQASHHDARQQANAVSLMFAMNDLFEATVTAALRRSLSPLGLEVVSQGGLRACLGQWVADQPCIGTSFRTKPDILIRRAGRVVAIIDAKWKCLKPKAEEGKQGISQSDVYQMMAYSQLYECDRMLLLYPHHAGLVRDGLQSSFGIAVPGRVPAPRLQIATVDIAKDLTAMAVALQELALGSAGLRVRNVVAA</sequence>
<evidence type="ECO:0000313" key="1">
    <source>
        <dbReference type="EMBL" id="MBB5772119.1"/>
    </source>
</evidence>
<evidence type="ECO:0000313" key="2">
    <source>
        <dbReference type="Proteomes" id="UP000556201"/>
    </source>
</evidence>
<dbReference type="AlphaFoldDB" id="A0A7W9FV95"/>
<dbReference type="Pfam" id="PF10117">
    <property type="entry name" value="McrBC"/>
    <property type="match status" value="1"/>
</dbReference>